<gene>
    <name evidence="2" type="ORF">EVAR_14149_1</name>
</gene>
<proteinExistence type="predicted"/>
<comment type="caution">
    <text evidence="2">The sequence shown here is derived from an EMBL/GenBank/DDBJ whole genome shotgun (WGS) entry which is preliminary data.</text>
</comment>
<protein>
    <submittedName>
        <fullName evidence="2">Uncharacterized protein</fullName>
    </submittedName>
</protein>
<evidence type="ECO:0000313" key="3">
    <source>
        <dbReference type="Proteomes" id="UP000299102"/>
    </source>
</evidence>
<evidence type="ECO:0000256" key="1">
    <source>
        <dbReference type="SAM" id="MobiDB-lite"/>
    </source>
</evidence>
<keyword evidence="3" id="KW-1185">Reference proteome</keyword>
<reference evidence="2 3" key="1">
    <citation type="journal article" date="2019" name="Commun. Biol.">
        <title>The bagworm genome reveals a unique fibroin gene that provides high tensile strength.</title>
        <authorList>
            <person name="Kono N."/>
            <person name="Nakamura H."/>
            <person name="Ohtoshi R."/>
            <person name="Tomita M."/>
            <person name="Numata K."/>
            <person name="Arakawa K."/>
        </authorList>
    </citation>
    <scope>NUCLEOTIDE SEQUENCE [LARGE SCALE GENOMIC DNA]</scope>
</reference>
<sequence>MLQFETEELYEVILSQLQLTDVFEGSDISVPNVTDSISDVMEPMKVTKVQDQIEPTVVRTIGGNLKSITLTKDKKMLVNCEESKSKKTKGLLNVANERKQINLTNDKRILVTVQRTSEENTVRKVESPRALNNIETSSSTKISKELAEYKVCDDKLDDKEKDCKRADSKEVIDLDLLNYSPMSSEILRHDIDFIDEELHHKGNNCNSIEEVEVNMPAVVEYLKGDCTRDDDGVILDKAIVNTEHCSVENGKCSVFINGIRRTNDEIITTTEKCINAINESNLEVATRSDNSTNKENYTNNTRESYQSTLFEVKERLTEEKGNSTLFDNFEDVSMDKMEEDLLSYSFPVTEDIEKTVSELMETEDGGLKIDIEPTNRIKRNGEVRSAENIFIQCVNIDICQPTDISVNLKNIEMFNKSENDNSDIESKQSTKENEVEQPGTEISNENQYKVESHENVWLPKISEKTPRCIKYDSTLNTNEVPVNMTEASSSIHKNPTPNPAINNNVDVKELEDNFLATCKMQEFNFDYDVIDLVNYLREINEINQQNQIRDEVSHMNIFDVVNLGSDELTDDNENMSMKHIFSSEKNTCSFFTNAGANATNVISNLLMKENENTPITGESVSNTKVNCRYSDNDMEKNRDYSKEDLIKGKEAKNMNSNIESQINQTVYAIDMFNTVDLIGNLESNLLDSKDIKDSYPGENAKNLFSEDSEIHGKVSNNASNSETLITTDESLHKNIDEILLEVEKILRLNIDFQKQMSNEYDIEKNYLKENGGSVDVDNEQSINSFDAPKPLNYKNVFLHSDTKKNASSIDVEQEDIVMKNPKDKRPYSIVIDRLKKSEKEKFASSTNKLEHEAMTTNNIEKIIGDTIKLNDMDIGNNVIRGIMNNAKHYGDKMNSFQEKKENDAEELEKIELNNADNYSQTKSKVANVDSRKRDSEENNVVDNSRNKIEVIINRDKSESYEAFTEDFLKELNETFNLMKKYV</sequence>
<accession>A0A4C1UFT1</accession>
<name>A0A4C1UFT1_EUMVA</name>
<feature type="region of interest" description="Disordered" evidence="1">
    <location>
        <begin position="419"/>
        <end position="442"/>
    </location>
</feature>
<organism evidence="2 3">
    <name type="scientific">Eumeta variegata</name>
    <name type="common">Bagworm moth</name>
    <name type="synonym">Eumeta japonica</name>
    <dbReference type="NCBI Taxonomy" id="151549"/>
    <lineage>
        <taxon>Eukaryota</taxon>
        <taxon>Metazoa</taxon>
        <taxon>Ecdysozoa</taxon>
        <taxon>Arthropoda</taxon>
        <taxon>Hexapoda</taxon>
        <taxon>Insecta</taxon>
        <taxon>Pterygota</taxon>
        <taxon>Neoptera</taxon>
        <taxon>Endopterygota</taxon>
        <taxon>Lepidoptera</taxon>
        <taxon>Glossata</taxon>
        <taxon>Ditrysia</taxon>
        <taxon>Tineoidea</taxon>
        <taxon>Psychidae</taxon>
        <taxon>Oiketicinae</taxon>
        <taxon>Eumeta</taxon>
    </lineage>
</organism>
<dbReference type="EMBL" id="BGZK01000166">
    <property type="protein sequence ID" value="GBP24816.1"/>
    <property type="molecule type" value="Genomic_DNA"/>
</dbReference>
<dbReference type="AlphaFoldDB" id="A0A4C1UFT1"/>
<feature type="compositionally biased region" description="Basic and acidic residues" evidence="1">
    <location>
        <begin position="419"/>
        <end position="434"/>
    </location>
</feature>
<dbReference type="Proteomes" id="UP000299102">
    <property type="component" value="Unassembled WGS sequence"/>
</dbReference>
<evidence type="ECO:0000313" key="2">
    <source>
        <dbReference type="EMBL" id="GBP24816.1"/>
    </source>
</evidence>